<evidence type="ECO:0000259" key="7">
    <source>
        <dbReference type="PROSITE" id="PS50234"/>
    </source>
</evidence>
<protein>
    <submittedName>
        <fullName evidence="8">von Willebrand factor type A domain protein</fullName>
    </submittedName>
</protein>
<dbReference type="InterPro" id="IPR036465">
    <property type="entry name" value="vWFA_dom_sf"/>
</dbReference>
<keyword evidence="9" id="KW-1185">Reference proteome</keyword>
<evidence type="ECO:0000256" key="6">
    <source>
        <dbReference type="SAM" id="Phobius"/>
    </source>
</evidence>
<gene>
    <name evidence="8" type="ORF">Pan181_31400</name>
</gene>
<accession>A0A518AQC7</accession>
<feature type="domain" description="VWFA" evidence="7">
    <location>
        <begin position="96"/>
        <end position="270"/>
    </location>
</feature>
<dbReference type="SUPFAM" id="SSF53300">
    <property type="entry name" value="vWA-like"/>
    <property type="match status" value="1"/>
</dbReference>
<evidence type="ECO:0000256" key="2">
    <source>
        <dbReference type="ARBA" id="ARBA00022692"/>
    </source>
</evidence>
<organism evidence="8 9">
    <name type="scientific">Aeoliella mucimassa</name>
    <dbReference type="NCBI Taxonomy" id="2527972"/>
    <lineage>
        <taxon>Bacteria</taxon>
        <taxon>Pseudomonadati</taxon>
        <taxon>Planctomycetota</taxon>
        <taxon>Planctomycetia</taxon>
        <taxon>Pirellulales</taxon>
        <taxon>Lacipirellulaceae</taxon>
        <taxon>Aeoliella</taxon>
    </lineage>
</organism>
<dbReference type="InterPro" id="IPR050768">
    <property type="entry name" value="UPF0353/GerABKA_families"/>
</dbReference>
<feature type="transmembrane region" description="Helical" evidence="6">
    <location>
        <begin position="15"/>
        <end position="34"/>
    </location>
</feature>
<dbReference type="EMBL" id="CP036278">
    <property type="protein sequence ID" value="QDU56928.1"/>
    <property type="molecule type" value="Genomic_DNA"/>
</dbReference>
<dbReference type="Gene3D" id="3.40.50.410">
    <property type="entry name" value="von Willebrand factor, type A domain"/>
    <property type="match status" value="1"/>
</dbReference>
<name>A0A518AQC7_9BACT</name>
<dbReference type="PRINTS" id="PR00453">
    <property type="entry name" value="VWFADOMAIN"/>
</dbReference>
<evidence type="ECO:0000256" key="3">
    <source>
        <dbReference type="ARBA" id="ARBA00022989"/>
    </source>
</evidence>
<dbReference type="KEGG" id="amuc:Pan181_31400"/>
<keyword evidence="2 6" id="KW-0812">Transmembrane</keyword>
<dbReference type="PROSITE" id="PS50234">
    <property type="entry name" value="VWFA"/>
    <property type="match status" value="1"/>
</dbReference>
<dbReference type="Pfam" id="PF13519">
    <property type="entry name" value="VWA_2"/>
    <property type="match status" value="1"/>
</dbReference>
<dbReference type="RefSeq" id="WP_231943602.1">
    <property type="nucleotide sequence ID" value="NZ_CP036278.1"/>
</dbReference>
<dbReference type="SMART" id="SM00327">
    <property type="entry name" value="VWA"/>
    <property type="match status" value="1"/>
</dbReference>
<dbReference type="PANTHER" id="PTHR22550:SF5">
    <property type="entry name" value="LEUCINE ZIPPER PROTEIN 4"/>
    <property type="match status" value="1"/>
</dbReference>
<dbReference type="PANTHER" id="PTHR22550">
    <property type="entry name" value="SPORE GERMINATION PROTEIN"/>
    <property type="match status" value="1"/>
</dbReference>
<dbReference type="InterPro" id="IPR002035">
    <property type="entry name" value="VWF_A"/>
</dbReference>
<feature type="transmembrane region" description="Helical" evidence="6">
    <location>
        <begin position="60"/>
        <end position="79"/>
    </location>
</feature>
<proteinExistence type="predicted"/>
<evidence type="ECO:0000313" key="8">
    <source>
        <dbReference type="EMBL" id="QDU56928.1"/>
    </source>
</evidence>
<keyword evidence="3 6" id="KW-1133">Transmembrane helix</keyword>
<evidence type="ECO:0000313" key="9">
    <source>
        <dbReference type="Proteomes" id="UP000315750"/>
    </source>
</evidence>
<keyword evidence="1" id="KW-1003">Cell membrane</keyword>
<evidence type="ECO:0000256" key="1">
    <source>
        <dbReference type="ARBA" id="ARBA00022475"/>
    </source>
</evidence>
<evidence type="ECO:0000256" key="4">
    <source>
        <dbReference type="ARBA" id="ARBA00023136"/>
    </source>
</evidence>
<dbReference type="AlphaFoldDB" id="A0A518AQC7"/>
<evidence type="ECO:0000256" key="5">
    <source>
        <dbReference type="SAM" id="MobiDB-lite"/>
    </source>
</evidence>
<keyword evidence="4 6" id="KW-0472">Membrane</keyword>
<feature type="region of interest" description="Disordered" evidence="5">
    <location>
        <begin position="352"/>
        <end position="372"/>
    </location>
</feature>
<reference evidence="8 9" key="1">
    <citation type="submission" date="2019-02" db="EMBL/GenBank/DDBJ databases">
        <title>Deep-cultivation of Planctomycetes and their phenomic and genomic characterization uncovers novel biology.</title>
        <authorList>
            <person name="Wiegand S."/>
            <person name="Jogler M."/>
            <person name="Boedeker C."/>
            <person name="Pinto D."/>
            <person name="Vollmers J."/>
            <person name="Rivas-Marin E."/>
            <person name="Kohn T."/>
            <person name="Peeters S.H."/>
            <person name="Heuer A."/>
            <person name="Rast P."/>
            <person name="Oberbeckmann S."/>
            <person name="Bunk B."/>
            <person name="Jeske O."/>
            <person name="Meyerdierks A."/>
            <person name="Storesund J.E."/>
            <person name="Kallscheuer N."/>
            <person name="Luecker S."/>
            <person name="Lage O.M."/>
            <person name="Pohl T."/>
            <person name="Merkel B.J."/>
            <person name="Hornburger P."/>
            <person name="Mueller R.-W."/>
            <person name="Bruemmer F."/>
            <person name="Labrenz M."/>
            <person name="Spormann A.M."/>
            <person name="Op den Camp H."/>
            <person name="Overmann J."/>
            <person name="Amann R."/>
            <person name="Jetten M.S.M."/>
            <person name="Mascher T."/>
            <person name="Medema M.H."/>
            <person name="Devos D.P."/>
            <person name="Kaster A.-K."/>
            <person name="Ovreas L."/>
            <person name="Rohde M."/>
            <person name="Galperin M.Y."/>
            <person name="Jogler C."/>
        </authorList>
    </citation>
    <scope>NUCLEOTIDE SEQUENCE [LARGE SCALE GENOMIC DNA]</scope>
    <source>
        <strain evidence="8 9">Pan181</strain>
    </source>
</reference>
<dbReference type="Proteomes" id="UP000315750">
    <property type="component" value="Chromosome"/>
</dbReference>
<feature type="compositionally biased region" description="Polar residues" evidence="5">
    <location>
        <begin position="356"/>
        <end position="372"/>
    </location>
</feature>
<sequence length="372" mass="41001">MLNSMDIQIGNSGQLIWLWLPAVVVVAMVLAVVARKRARGRFVTANLVGRVFPGGTKWRNLLASCLVLLSMCLMVIALVDVRWGKVAREVPQKGIEVMFVLDVSRSMLAEDASPSRLARAKQQIMDVVDEMTGDRVGLVVFAGDAKQEIPLTTHYDDFKQSLEEVGPQSVRRGGSRLGEAIEVASESFLTKLNAHKAMVIITDGEDQQSDPVAIAKKVHDESGVRIFTIGLGDMNQGARIPVADNRRNTYVQYEGEQVWSKLNGDILRQVAVETEGAYIPAGTKQVNMSQVYHRYIASVEQTEFESATIEQYEARFQWLLAPALLLLLTEVVISTWPRRQVAQATASAAMLERAESSTSQRSSEVNEPSNAA</sequence>